<feature type="transmembrane region" description="Helical" evidence="7">
    <location>
        <begin position="45"/>
        <end position="68"/>
    </location>
</feature>
<evidence type="ECO:0000256" key="3">
    <source>
        <dbReference type="ARBA" id="ARBA00022475"/>
    </source>
</evidence>
<feature type="transmembrane region" description="Helical" evidence="7">
    <location>
        <begin position="7"/>
        <end position="25"/>
    </location>
</feature>
<evidence type="ECO:0000313" key="9">
    <source>
        <dbReference type="Proteomes" id="UP000706172"/>
    </source>
</evidence>
<dbReference type="EMBL" id="JACCQK010000350">
    <property type="protein sequence ID" value="MBG0779535.1"/>
    <property type="molecule type" value="Genomic_DNA"/>
</dbReference>
<accession>A0A931G8P3</accession>
<evidence type="ECO:0000256" key="6">
    <source>
        <dbReference type="ARBA" id="ARBA00023136"/>
    </source>
</evidence>
<organism evidence="8 9">
    <name type="scientific">Desulfotignum balticum</name>
    <dbReference type="NCBI Taxonomy" id="115781"/>
    <lineage>
        <taxon>Bacteria</taxon>
        <taxon>Pseudomonadati</taxon>
        <taxon>Thermodesulfobacteriota</taxon>
        <taxon>Desulfobacteria</taxon>
        <taxon>Desulfobacterales</taxon>
        <taxon>Desulfobacteraceae</taxon>
        <taxon>Desulfotignum</taxon>
    </lineage>
</organism>
<comment type="similarity">
    <text evidence="2">Belongs to the NrfD family.</text>
</comment>
<gene>
    <name evidence="8" type="primary">nrfD</name>
    <name evidence="8" type="ORF">H0S81_06370</name>
</gene>
<feature type="transmembrane region" description="Helical" evidence="7">
    <location>
        <begin position="242"/>
        <end position="264"/>
    </location>
</feature>
<keyword evidence="6 7" id="KW-0472">Membrane</keyword>
<feature type="transmembrane region" description="Helical" evidence="7">
    <location>
        <begin position="310"/>
        <end position="331"/>
    </location>
</feature>
<comment type="caution">
    <text evidence="8">The sequence shown here is derived from an EMBL/GenBank/DDBJ whole genome shotgun (WGS) entry which is preliminary data.</text>
</comment>
<name>A0A931G8P3_9BACT</name>
<evidence type="ECO:0000256" key="1">
    <source>
        <dbReference type="ARBA" id="ARBA00004651"/>
    </source>
</evidence>
<feature type="transmembrane region" description="Helical" evidence="7">
    <location>
        <begin position="118"/>
        <end position="139"/>
    </location>
</feature>
<keyword evidence="5 7" id="KW-1133">Transmembrane helix</keyword>
<evidence type="ECO:0000256" key="5">
    <source>
        <dbReference type="ARBA" id="ARBA00022989"/>
    </source>
</evidence>
<feature type="transmembrane region" description="Helical" evidence="7">
    <location>
        <begin position="383"/>
        <end position="401"/>
    </location>
</feature>
<feature type="transmembrane region" description="Helical" evidence="7">
    <location>
        <begin position="284"/>
        <end position="303"/>
    </location>
</feature>
<reference evidence="8" key="1">
    <citation type="submission" date="2020-07" db="EMBL/GenBank/DDBJ databases">
        <title>Severe corrosion of carbon steel in oil field produced water can be linked to methanogenic archaea containing a special type of NiFe hydrogenase.</title>
        <authorList>
            <person name="Lahme S."/>
            <person name="Mand J."/>
            <person name="Longwell J."/>
            <person name="Smith R."/>
            <person name="Enning D."/>
        </authorList>
    </citation>
    <scope>NUCLEOTIDE SEQUENCE</scope>
    <source>
        <strain evidence="8">MIC098Bin6</strain>
    </source>
</reference>
<dbReference type="Gene3D" id="1.20.1630.10">
    <property type="entry name" value="Formate dehydrogenase/DMSO reductase domain"/>
    <property type="match status" value="1"/>
</dbReference>
<dbReference type="Pfam" id="PF03916">
    <property type="entry name" value="NrfD"/>
    <property type="match status" value="1"/>
</dbReference>
<feature type="transmembrane region" description="Helical" evidence="7">
    <location>
        <begin position="173"/>
        <end position="193"/>
    </location>
</feature>
<feature type="transmembrane region" description="Helical" evidence="7">
    <location>
        <begin position="205"/>
        <end position="230"/>
    </location>
</feature>
<evidence type="ECO:0000256" key="4">
    <source>
        <dbReference type="ARBA" id="ARBA00022692"/>
    </source>
</evidence>
<dbReference type="InterPro" id="IPR052049">
    <property type="entry name" value="Electron_transfer_protein"/>
</dbReference>
<evidence type="ECO:0000256" key="2">
    <source>
        <dbReference type="ARBA" id="ARBA00008929"/>
    </source>
</evidence>
<dbReference type="Proteomes" id="UP000706172">
    <property type="component" value="Unassembled WGS sequence"/>
</dbReference>
<feature type="transmembrane region" description="Helical" evidence="7">
    <location>
        <begin position="80"/>
        <end position="98"/>
    </location>
</feature>
<sequence>MDTPKKISLTVFGLLMAAGALMWALQLGRGMIVTDMHNAYSWGLYVSALAFFVGNAAGGLVLSSMIYMFGVTSLKPFARIGALCAFANVTAAMLIVLPDLGQPFRVLNLLLHPQIMSPLVWDVIVLNLYAGLSLIYLYLLMLPDLAGRTGILKKIALPVKDPAGFSDTWARRLAPFSLVAAVGIHVVTAWIFATQGARGWWHTAVMAPDFVAAALASGTAVVMLVAVLCYGTAEKFQNAFRIMAIFIATAFFIHLFLMYNDFVIHAWYGTDHAKEILAITLQEYGLAHAFEVLAPLLGVVLLLNRHVRKTVSGIIGGCLLMIAGIFVHRILLMPAAFNQIPLTLAPLGSQNTLWPVPIASGRYNPLADTFVTHHSYFPTLVEILIFAGVLSFVCAFILVAVHKLPVVKEG</sequence>
<dbReference type="PANTHER" id="PTHR34856:SF2">
    <property type="entry name" value="PROTEIN NRFD"/>
    <property type="match status" value="1"/>
</dbReference>
<evidence type="ECO:0000313" key="8">
    <source>
        <dbReference type="EMBL" id="MBG0779535.1"/>
    </source>
</evidence>
<keyword evidence="4 7" id="KW-0812">Transmembrane</keyword>
<proteinExistence type="inferred from homology"/>
<dbReference type="PANTHER" id="PTHR34856">
    <property type="entry name" value="PROTEIN NRFD"/>
    <property type="match status" value="1"/>
</dbReference>
<keyword evidence="3" id="KW-1003">Cell membrane</keyword>
<evidence type="ECO:0000256" key="7">
    <source>
        <dbReference type="SAM" id="Phobius"/>
    </source>
</evidence>
<dbReference type="AlphaFoldDB" id="A0A931G8P3"/>
<dbReference type="GO" id="GO:0005886">
    <property type="term" value="C:plasma membrane"/>
    <property type="evidence" value="ECO:0007669"/>
    <property type="project" value="UniProtKB-SubCell"/>
</dbReference>
<protein>
    <submittedName>
        <fullName evidence="8">Polysulfide reductase NrfD</fullName>
    </submittedName>
</protein>
<dbReference type="InterPro" id="IPR005614">
    <property type="entry name" value="NrfD-like"/>
</dbReference>
<comment type="subcellular location">
    <subcellularLocation>
        <location evidence="1">Cell membrane</location>
        <topology evidence="1">Multi-pass membrane protein</topology>
    </subcellularLocation>
</comment>